<comment type="caution">
    <text evidence="5">The sequence shown here is derived from an EMBL/GenBank/DDBJ whole genome shotgun (WGS) entry which is preliminary data.</text>
</comment>
<dbReference type="InterPro" id="IPR027417">
    <property type="entry name" value="P-loop_NTPase"/>
</dbReference>
<dbReference type="Gene3D" id="3.40.50.300">
    <property type="entry name" value="P-loop containing nucleotide triphosphate hydrolases"/>
    <property type="match status" value="1"/>
</dbReference>
<dbReference type="InterPro" id="IPR051314">
    <property type="entry name" value="AAA_ATPase_RarA/MGS1/WRNIP1"/>
</dbReference>
<dbReference type="Gene3D" id="1.10.3710.10">
    <property type="entry name" value="DNA polymerase III clamp loader subunits, C-terminal domain"/>
    <property type="match status" value="1"/>
</dbReference>
<dbReference type="EMBL" id="JBBMFD010000023">
    <property type="protein sequence ID" value="MEQ2441390.1"/>
    <property type="molecule type" value="Genomic_DNA"/>
</dbReference>
<dbReference type="InterPro" id="IPR021886">
    <property type="entry name" value="MgsA_C"/>
</dbReference>
<evidence type="ECO:0000313" key="5">
    <source>
        <dbReference type="EMBL" id="MEQ2441390.1"/>
    </source>
</evidence>
<comment type="similarity">
    <text evidence="1">Belongs to the AAA ATPase family. RarA/MGS1/WRNIP1 subfamily.</text>
</comment>
<dbReference type="Pfam" id="PF12002">
    <property type="entry name" value="MgsA_C"/>
    <property type="match status" value="1"/>
</dbReference>
<evidence type="ECO:0000256" key="3">
    <source>
        <dbReference type="ARBA" id="ARBA00022840"/>
    </source>
</evidence>
<dbReference type="CDD" id="cd18139">
    <property type="entry name" value="HLD_clamp_RarA"/>
    <property type="match status" value="1"/>
</dbReference>
<dbReference type="SUPFAM" id="SSF52540">
    <property type="entry name" value="P-loop containing nucleoside triphosphate hydrolases"/>
    <property type="match status" value="1"/>
</dbReference>
<name>A0ABV1E3U9_9FIRM</name>
<dbReference type="CDD" id="cd00009">
    <property type="entry name" value="AAA"/>
    <property type="match status" value="1"/>
</dbReference>
<evidence type="ECO:0000256" key="2">
    <source>
        <dbReference type="ARBA" id="ARBA00022741"/>
    </source>
</evidence>
<dbReference type="Proteomes" id="UP001489509">
    <property type="component" value="Unassembled WGS sequence"/>
</dbReference>
<keyword evidence="2" id="KW-0547">Nucleotide-binding</keyword>
<dbReference type="InterPro" id="IPR003593">
    <property type="entry name" value="AAA+_ATPase"/>
</dbReference>
<dbReference type="PANTHER" id="PTHR13779:SF7">
    <property type="entry name" value="ATPASE WRNIP1"/>
    <property type="match status" value="1"/>
</dbReference>
<dbReference type="Pfam" id="PF00004">
    <property type="entry name" value="AAA"/>
    <property type="match status" value="1"/>
</dbReference>
<dbReference type="SMART" id="SM00382">
    <property type="entry name" value="AAA"/>
    <property type="match status" value="1"/>
</dbReference>
<keyword evidence="6" id="KW-1185">Reference proteome</keyword>
<dbReference type="RefSeq" id="WP_349220451.1">
    <property type="nucleotide sequence ID" value="NZ_JBBMFD010000023.1"/>
</dbReference>
<dbReference type="SUPFAM" id="SSF48019">
    <property type="entry name" value="post-AAA+ oligomerization domain-like"/>
    <property type="match status" value="1"/>
</dbReference>
<proteinExistence type="inferred from homology"/>
<evidence type="ECO:0000259" key="4">
    <source>
        <dbReference type="SMART" id="SM00382"/>
    </source>
</evidence>
<organism evidence="5 6">
    <name type="scientific">Solibaculum intestinale</name>
    <dbReference type="NCBI Taxonomy" id="3133165"/>
    <lineage>
        <taxon>Bacteria</taxon>
        <taxon>Bacillati</taxon>
        <taxon>Bacillota</taxon>
        <taxon>Clostridia</taxon>
        <taxon>Eubacteriales</taxon>
        <taxon>Oscillospiraceae</taxon>
        <taxon>Solibaculum</taxon>
    </lineage>
</organism>
<evidence type="ECO:0000313" key="6">
    <source>
        <dbReference type="Proteomes" id="UP001489509"/>
    </source>
</evidence>
<dbReference type="Gene3D" id="1.10.8.60">
    <property type="match status" value="1"/>
</dbReference>
<gene>
    <name evidence="5" type="ORF">WMO26_11185</name>
</gene>
<feature type="domain" description="AAA+ ATPase" evidence="4">
    <location>
        <begin position="38"/>
        <end position="154"/>
    </location>
</feature>
<accession>A0ABV1E3U9</accession>
<dbReference type="PANTHER" id="PTHR13779">
    <property type="entry name" value="WERNER HELICASE-INTERACTING PROTEIN 1 FAMILY MEMBER"/>
    <property type="match status" value="1"/>
</dbReference>
<reference evidence="5 6" key="1">
    <citation type="submission" date="2024-03" db="EMBL/GenBank/DDBJ databases">
        <title>Human intestinal bacterial collection.</title>
        <authorList>
            <person name="Pauvert C."/>
            <person name="Hitch T.C.A."/>
            <person name="Clavel T."/>
        </authorList>
    </citation>
    <scope>NUCLEOTIDE SEQUENCE [LARGE SCALE GENOMIC DNA]</scope>
    <source>
        <strain evidence="5 6">CLA-JM-H44</strain>
    </source>
</reference>
<dbReference type="Pfam" id="PF16193">
    <property type="entry name" value="AAA_assoc_2"/>
    <property type="match status" value="1"/>
</dbReference>
<dbReference type="InterPro" id="IPR008921">
    <property type="entry name" value="DNA_pol3_clamp-load_cplx_C"/>
</dbReference>
<sequence length="423" mass="46349">MKAPLADRMRPTTLDDVVGQTHLLGKGKVLRRIIESGQLPNLIFYGPSGVGKTTVASVIARTTNRTLHKMNATTASTADIKALVGEVDTLAAPNGILLYLDEIQYFNKKQQQTLLEHIENGRITLIASTTENPYFYVYNAILSRSTVFEFKPVSAGEIEQAVRRAVRFLEEESGEEIQAEDEAVAHIAASCGGDVRKAINAVELCVLSASAGEGTRRITLEQASQLSQRSAMRYDREDDSHYDILSAYQKSLRGSDPDAALHYLARLLEAGDLPSACRRLMVCACEDMGLAYPMGIAVVKACIDAAMMVGLPEARIPLADAVVLVCTAPKSNSAYNGINAAMADVKAGKTGDIPAYLRGTGYEGAKKLGRGLTYRYPHEYPNHWLKQQYLPDELQGTRYYQFGDNKTEQAAKAYWDLIQGKDE</sequence>
<dbReference type="InterPro" id="IPR032423">
    <property type="entry name" value="AAA_assoc_2"/>
</dbReference>
<keyword evidence="3" id="KW-0067">ATP-binding</keyword>
<protein>
    <submittedName>
        <fullName evidence="5">Replication-associated recombination protein A</fullName>
    </submittedName>
</protein>
<dbReference type="InterPro" id="IPR003959">
    <property type="entry name" value="ATPase_AAA_core"/>
</dbReference>
<dbReference type="Gene3D" id="1.20.272.10">
    <property type="match status" value="1"/>
</dbReference>
<evidence type="ECO:0000256" key="1">
    <source>
        <dbReference type="ARBA" id="ARBA00008959"/>
    </source>
</evidence>